<protein>
    <submittedName>
        <fullName evidence="4">Tetratricopeptide repeat protein</fullName>
    </submittedName>
</protein>
<dbReference type="EMBL" id="JAAMPJ010000001">
    <property type="protein sequence ID" value="NGY58293.1"/>
    <property type="molecule type" value="Genomic_DNA"/>
</dbReference>
<dbReference type="Pfam" id="PF13424">
    <property type="entry name" value="TPR_12"/>
    <property type="match status" value="3"/>
</dbReference>
<dbReference type="InterPro" id="IPR002182">
    <property type="entry name" value="NB-ARC"/>
</dbReference>
<dbReference type="Pfam" id="PF13676">
    <property type="entry name" value="TIR_2"/>
    <property type="match status" value="1"/>
</dbReference>
<dbReference type="Gene3D" id="3.40.50.10140">
    <property type="entry name" value="Toll/interleukin-1 receptor homology (TIR) domain"/>
    <property type="match status" value="1"/>
</dbReference>
<evidence type="ECO:0000313" key="5">
    <source>
        <dbReference type="Proteomes" id="UP000481360"/>
    </source>
</evidence>
<accession>A0A7C9VL69</accession>
<dbReference type="Gene3D" id="3.40.50.300">
    <property type="entry name" value="P-loop containing nucleotide triphosphate hydrolases"/>
    <property type="match status" value="1"/>
</dbReference>
<organism evidence="4 5">
    <name type="scientific">Lentzea alba</name>
    <dbReference type="NCBI Taxonomy" id="2714351"/>
    <lineage>
        <taxon>Bacteria</taxon>
        <taxon>Bacillati</taxon>
        <taxon>Actinomycetota</taxon>
        <taxon>Actinomycetes</taxon>
        <taxon>Pseudonocardiales</taxon>
        <taxon>Pseudonocardiaceae</taxon>
        <taxon>Lentzea</taxon>
    </lineage>
</organism>
<dbReference type="SMART" id="SM00028">
    <property type="entry name" value="TPR"/>
    <property type="match status" value="6"/>
</dbReference>
<dbReference type="PROSITE" id="PS50104">
    <property type="entry name" value="TIR"/>
    <property type="match status" value="1"/>
</dbReference>
<dbReference type="SUPFAM" id="SSF52200">
    <property type="entry name" value="Toll/Interleukin receptor TIR domain"/>
    <property type="match status" value="1"/>
</dbReference>
<dbReference type="InterPro" id="IPR027417">
    <property type="entry name" value="P-loop_NTPase"/>
</dbReference>
<dbReference type="AlphaFoldDB" id="A0A7C9VL69"/>
<dbReference type="InterPro" id="IPR019734">
    <property type="entry name" value="TPR_rpt"/>
</dbReference>
<dbReference type="PRINTS" id="PR00364">
    <property type="entry name" value="DISEASERSIST"/>
</dbReference>
<dbReference type="SUPFAM" id="SSF52540">
    <property type="entry name" value="P-loop containing nucleoside triphosphate hydrolases"/>
    <property type="match status" value="1"/>
</dbReference>
<keyword evidence="2" id="KW-0802">TPR repeat</keyword>
<dbReference type="SUPFAM" id="SSF48452">
    <property type="entry name" value="TPR-like"/>
    <property type="match status" value="1"/>
</dbReference>
<name>A0A7C9VL69_9PSEU</name>
<dbReference type="InterPro" id="IPR035897">
    <property type="entry name" value="Toll_tir_struct_dom_sf"/>
</dbReference>
<reference evidence="4 5" key="1">
    <citation type="submission" date="2020-03" db="EMBL/GenBank/DDBJ databases">
        <title>Isolation and identification of active actinomycetes.</title>
        <authorList>
            <person name="Sun X."/>
        </authorList>
    </citation>
    <scope>NUCLEOTIDE SEQUENCE [LARGE SCALE GENOMIC DNA]</scope>
    <source>
        <strain evidence="4 5">NEAU-D13</strain>
    </source>
</reference>
<dbReference type="RefSeq" id="WP_166044307.1">
    <property type="nucleotide sequence ID" value="NZ_JAAMPJ010000001.1"/>
</dbReference>
<dbReference type="GO" id="GO:0043531">
    <property type="term" value="F:ADP binding"/>
    <property type="evidence" value="ECO:0007669"/>
    <property type="project" value="InterPro"/>
</dbReference>
<dbReference type="GO" id="GO:0007165">
    <property type="term" value="P:signal transduction"/>
    <property type="evidence" value="ECO:0007669"/>
    <property type="project" value="InterPro"/>
</dbReference>
<comment type="caution">
    <text evidence="4">The sequence shown here is derived from an EMBL/GenBank/DDBJ whole genome shotgun (WGS) entry which is preliminary data.</text>
</comment>
<keyword evidence="1" id="KW-0677">Repeat</keyword>
<evidence type="ECO:0000256" key="2">
    <source>
        <dbReference type="ARBA" id="ARBA00022803"/>
    </source>
</evidence>
<dbReference type="InterPro" id="IPR011990">
    <property type="entry name" value="TPR-like_helical_dom_sf"/>
</dbReference>
<dbReference type="PANTHER" id="PTHR45641">
    <property type="entry name" value="TETRATRICOPEPTIDE REPEAT PROTEIN (AFU_ORTHOLOGUE AFUA_6G03870)"/>
    <property type="match status" value="1"/>
</dbReference>
<dbReference type="Gene3D" id="1.25.40.10">
    <property type="entry name" value="Tetratricopeptide repeat domain"/>
    <property type="match status" value="2"/>
</dbReference>
<dbReference type="SMART" id="SM00255">
    <property type="entry name" value="TIR"/>
    <property type="match status" value="1"/>
</dbReference>
<evidence type="ECO:0000256" key="1">
    <source>
        <dbReference type="ARBA" id="ARBA00022737"/>
    </source>
</evidence>
<dbReference type="PANTHER" id="PTHR45641:SF19">
    <property type="entry name" value="NEPHROCYSTIN-3"/>
    <property type="match status" value="1"/>
</dbReference>
<proteinExistence type="predicted"/>
<feature type="domain" description="TIR" evidence="3">
    <location>
        <begin position="4"/>
        <end position="136"/>
    </location>
</feature>
<dbReference type="Proteomes" id="UP000481360">
    <property type="component" value="Unassembled WGS sequence"/>
</dbReference>
<dbReference type="InterPro" id="IPR000157">
    <property type="entry name" value="TIR_dom"/>
</dbReference>
<evidence type="ECO:0000313" key="4">
    <source>
        <dbReference type="EMBL" id="NGY58293.1"/>
    </source>
</evidence>
<dbReference type="NCBIfam" id="NF040586">
    <property type="entry name" value="FxSxx_TPR"/>
    <property type="match status" value="1"/>
</dbReference>
<sequence>MGFQVPDFFVSYTGADKAWAEWIAWELEAAGHEVLVQAWDMVPGTNWVDLMHRGVQASERTIAVLSAAYLDSVYGTAEWQAAWRDDPTGADRKLLVLRVEDCERPGLLASVVSADLFGLNEDAARTELQRVVRGALTGRLKPPTSPHFPGRPTRPSFPGALPAVWNVPGRNPHFTGRVESLDRMRKAMNSGRTVTVHSLLGMGGVGKTQLAIEYAHRFASDFEIVWWIPAEQPTLIPDHLTELGIALGLDVVPSANAQVLTTLRARQRWLLVFDNAEDPAALRPYLPSGQGQVVITTRRSTFGALGAVLDLDVLDRAESTALLRRRVPGASDKQVNSLAELLGDLPLAIEQAAAYIESTGMSVDGYLRLFRRRAADMIGRGQVIGRQETLTTLWNLSLAALSEQNPAAVQLLNLIAWMAPEPVPLDLFTNHPEKLPSLLAEAVQDELTWQDTVGELVNWFFVRRTSDEITIVHRLLQHSLRARDHDLPTISEVQKLLATDLPGNDALGTPVNWPRWRVLLPHVLAVIEVVHKPTGATSWLCDRAGTYLHTTGRPLEAISLHEQALSIDETSHGAGSPMVATRLNNVALALNAVGRTDEALLHIKRALTINESTHGHDTPRVAENLINLAGFLCGQNRHAEALPLAQRALAIDEAAHGPRHPRLITHLNAIGVAHSGLAQLDDALATLQRALAITEATYGPNHPYFATTLINLAGAFIDLNDPGEAVSLLERALAIDEAAYGSKHPNIALDLRRLSSGLELMGRVDEARTMRRRAQEIEEQNGAAS</sequence>
<dbReference type="Pfam" id="PF00931">
    <property type="entry name" value="NB-ARC"/>
    <property type="match status" value="1"/>
</dbReference>
<evidence type="ECO:0000259" key="3">
    <source>
        <dbReference type="PROSITE" id="PS50104"/>
    </source>
</evidence>
<gene>
    <name evidence="4" type="ORF">G7043_05015</name>
</gene>
<keyword evidence="5" id="KW-1185">Reference proteome</keyword>